<sequence>MQFRRSTIASLLVASIASNASPAVNAFAMSGLGWGPSPKHMASTTSRKATIDDTAECVKNVDLLSLDSIRSTLIRQEETIIFAAIERSQYRRNHIVYTSGGFGDLGVPLGAKAALQDGEEPLSFLEYICIGTEVLHCGVRRYTSPQEYPFFPKFLPDGPLPGLPELEYPVDLLSPIGDACHSNFNEILLDKYLKWVVPSISASGDDEQHGSTVLADIALLQALSKRAHFGKFVAESKYRSDPEEYQRLVDAGDADGVMELLTNAVVEARVLRRARIKASTYGREPLMTQLPIEKADQISDSANFVAAAAASAVASAFQMIDQSDDFQGKVDPAIVQDIYEKFVIPLTKDVEVDYLFRRCGRDPPSEYAPDRMSKDTLPDLREDFCITLPPV</sequence>
<feature type="signal peptide" evidence="8">
    <location>
        <begin position="1"/>
        <end position="26"/>
    </location>
</feature>
<keyword evidence="5" id="KW-0028">Amino-acid biosynthesis</keyword>
<name>A0A7S3V864_9STRA</name>
<dbReference type="GO" id="GO:0005737">
    <property type="term" value="C:cytoplasm"/>
    <property type="evidence" value="ECO:0007669"/>
    <property type="project" value="UniProtKB-SubCell"/>
</dbReference>
<dbReference type="EC" id="5.4.99.5" evidence="3"/>
<keyword evidence="4" id="KW-0963">Cytoplasm</keyword>
<evidence type="ECO:0000256" key="8">
    <source>
        <dbReference type="SAM" id="SignalP"/>
    </source>
</evidence>
<keyword evidence="8" id="KW-0732">Signal</keyword>
<dbReference type="UniPathway" id="UPA00120">
    <property type="reaction ID" value="UER00203"/>
</dbReference>
<comment type="pathway">
    <text evidence="2">Metabolic intermediate biosynthesis; prephenate biosynthesis; prephenate from chorismate: step 1/1.</text>
</comment>
<feature type="chain" id="PRO_5030583169" description="chorismate mutase" evidence="8">
    <location>
        <begin position="27"/>
        <end position="391"/>
    </location>
</feature>
<evidence type="ECO:0000256" key="7">
    <source>
        <dbReference type="ARBA" id="ARBA00023235"/>
    </source>
</evidence>
<evidence type="ECO:0000256" key="1">
    <source>
        <dbReference type="ARBA" id="ARBA00004496"/>
    </source>
</evidence>
<proteinExistence type="predicted"/>
<dbReference type="EMBL" id="HBIO01011126">
    <property type="protein sequence ID" value="CAE0463805.1"/>
    <property type="molecule type" value="Transcribed_RNA"/>
</dbReference>
<dbReference type="GO" id="GO:0004106">
    <property type="term" value="F:chorismate mutase activity"/>
    <property type="evidence" value="ECO:0007669"/>
    <property type="project" value="UniProtKB-EC"/>
</dbReference>
<keyword evidence="6" id="KW-0057">Aromatic amino acid biosynthesis</keyword>
<gene>
    <name evidence="10" type="ORF">CDEB00056_LOCUS8646</name>
</gene>
<dbReference type="AlphaFoldDB" id="A0A7S3V864"/>
<organism evidence="10">
    <name type="scientific">Chaetoceros debilis</name>
    <dbReference type="NCBI Taxonomy" id="122233"/>
    <lineage>
        <taxon>Eukaryota</taxon>
        <taxon>Sar</taxon>
        <taxon>Stramenopiles</taxon>
        <taxon>Ochrophyta</taxon>
        <taxon>Bacillariophyta</taxon>
        <taxon>Coscinodiscophyceae</taxon>
        <taxon>Chaetocerotophycidae</taxon>
        <taxon>Chaetocerotales</taxon>
        <taxon>Chaetocerotaceae</taxon>
        <taxon>Chaetoceros</taxon>
    </lineage>
</organism>
<evidence type="ECO:0000256" key="6">
    <source>
        <dbReference type="ARBA" id="ARBA00023141"/>
    </source>
</evidence>
<protein>
    <recommendedName>
        <fullName evidence="3">chorismate mutase</fullName>
        <ecNumber evidence="3">5.4.99.5</ecNumber>
    </recommendedName>
</protein>
<dbReference type="Pfam" id="PF01817">
    <property type="entry name" value="CM_2"/>
    <property type="match status" value="1"/>
</dbReference>
<dbReference type="Gene3D" id="1.10.590.10">
    <property type="entry name" value="Chorismate mutase, AroQ class superfamily, eukaryotic"/>
    <property type="match status" value="1"/>
</dbReference>
<keyword evidence="7" id="KW-0413">Isomerase</keyword>
<dbReference type="NCBIfam" id="TIGR01802">
    <property type="entry name" value="CM_pl-yst"/>
    <property type="match status" value="1"/>
</dbReference>
<reference evidence="10" key="1">
    <citation type="submission" date="2021-01" db="EMBL/GenBank/DDBJ databases">
        <authorList>
            <person name="Corre E."/>
            <person name="Pelletier E."/>
            <person name="Niang G."/>
            <person name="Scheremetjew M."/>
            <person name="Finn R."/>
            <person name="Kale V."/>
            <person name="Holt S."/>
            <person name="Cochrane G."/>
            <person name="Meng A."/>
            <person name="Brown T."/>
            <person name="Cohen L."/>
        </authorList>
    </citation>
    <scope>NUCLEOTIDE SEQUENCE</scope>
    <source>
        <strain evidence="10">MM31A-1</strain>
    </source>
</reference>
<evidence type="ECO:0000313" key="10">
    <source>
        <dbReference type="EMBL" id="CAE0463805.1"/>
    </source>
</evidence>
<evidence type="ECO:0000256" key="5">
    <source>
        <dbReference type="ARBA" id="ARBA00022605"/>
    </source>
</evidence>
<dbReference type="InterPro" id="IPR036263">
    <property type="entry name" value="Chorismate_II_sf"/>
</dbReference>
<evidence type="ECO:0000259" key="9">
    <source>
        <dbReference type="Pfam" id="PF01817"/>
    </source>
</evidence>
<evidence type="ECO:0000256" key="4">
    <source>
        <dbReference type="ARBA" id="ARBA00022490"/>
    </source>
</evidence>
<evidence type="ECO:0000256" key="3">
    <source>
        <dbReference type="ARBA" id="ARBA00012404"/>
    </source>
</evidence>
<comment type="subcellular location">
    <subcellularLocation>
        <location evidence="1">Cytoplasm</location>
    </subcellularLocation>
</comment>
<dbReference type="InterPro" id="IPR002701">
    <property type="entry name" value="CM_II_prokaryot"/>
</dbReference>
<dbReference type="PROSITE" id="PS51169">
    <property type="entry name" value="CHORISMATE_MUT_3"/>
    <property type="match status" value="1"/>
</dbReference>
<accession>A0A7S3V864</accession>
<dbReference type="InterPro" id="IPR037039">
    <property type="entry name" value="CM_AroQ_sf_eucaryotic"/>
</dbReference>
<dbReference type="PANTHER" id="PTHR21145">
    <property type="entry name" value="CHORISMATE MUTASE"/>
    <property type="match status" value="1"/>
</dbReference>
<dbReference type="PANTHER" id="PTHR21145:SF12">
    <property type="entry name" value="CHORISMATE MUTASE"/>
    <property type="match status" value="1"/>
</dbReference>
<dbReference type="GO" id="GO:0046417">
    <property type="term" value="P:chorismate metabolic process"/>
    <property type="evidence" value="ECO:0007669"/>
    <property type="project" value="InterPro"/>
</dbReference>
<dbReference type="SUPFAM" id="SSF48600">
    <property type="entry name" value="Chorismate mutase II"/>
    <property type="match status" value="1"/>
</dbReference>
<evidence type="ECO:0000256" key="2">
    <source>
        <dbReference type="ARBA" id="ARBA00004817"/>
    </source>
</evidence>
<feature type="domain" description="Chorismate mutase" evidence="9">
    <location>
        <begin position="216"/>
        <end position="351"/>
    </location>
</feature>
<dbReference type="GO" id="GO:0009073">
    <property type="term" value="P:aromatic amino acid family biosynthetic process"/>
    <property type="evidence" value="ECO:0007669"/>
    <property type="project" value="InterPro"/>
</dbReference>
<dbReference type="InterPro" id="IPR008238">
    <property type="entry name" value="Chorismate_mutase_AroQ_euk"/>
</dbReference>